<feature type="compositionally biased region" description="Polar residues" evidence="1">
    <location>
        <begin position="37"/>
        <end position="47"/>
    </location>
</feature>
<keyword evidence="3" id="KW-1185">Reference proteome</keyword>
<dbReference type="AlphaFoldDB" id="A0A7C8I7I3"/>
<name>A0A7C8I7I3_9PLEO</name>
<comment type="caution">
    <text evidence="2">The sequence shown here is derived from an EMBL/GenBank/DDBJ whole genome shotgun (WGS) entry which is preliminary data.</text>
</comment>
<evidence type="ECO:0000313" key="2">
    <source>
        <dbReference type="EMBL" id="KAF2872637.1"/>
    </source>
</evidence>
<sequence>MRKTVVHKAEHKVEHTRGYRRRPRGRRRYQRVRRRLNSSSSTGQQLCGDTADREITWVVFPLRSMCKTHARATQEGPICWFCSIRFFHFASGMRSGPQSFPAASFSLVRARENLGVAVQYSVQQSESHLPASQAGRTYHMIVSTTSTFCERSERETSNALVTADAVSLDGFAHFYLPTLQNYGLANAAISAGIISIS</sequence>
<dbReference type="Proteomes" id="UP000481861">
    <property type="component" value="Unassembled WGS sequence"/>
</dbReference>
<gene>
    <name evidence="2" type="ORF">BDV95DRAFT_593970</name>
</gene>
<reference evidence="2 3" key="1">
    <citation type="submission" date="2020-01" db="EMBL/GenBank/DDBJ databases">
        <authorList>
            <consortium name="DOE Joint Genome Institute"/>
            <person name="Haridas S."/>
            <person name="Albert R."/>
            <person name="Binder M."/>
            <person name="Bloem J."/>
            <person name="Labutti K."/>
            <person name="Salamov A."/>
            <person name="Andreopoulos B."/>
            <person name="Baker S.E."/>
            <person name="Barry K."/>
            <person name="Bills G."/>
            <person name="Bluhm B.H."/>
            <person name="Cannon C."/>
            <person name="Castanera R."/>
            <person name="Culley D.E."/>
            <person name="Daum C."/>
            <person name="Ezra D."/>
            <person name="Gonzalez J.B."/>
            <person name="Henrissat B."/>
            <person name="Kuo A."/>
            <person name="Liang C."/>
            <person name="Lipzen A."/>
            <person name="Lutzoni F."/>
            <person name="Magnuson J."/>
            <person name="Mondo S."/>
            <person name="Nolan M."/>
            <person name="Ohm R."/>
            <person name="Pangilinan J."/>
            <person name="Park H.-J.H."/>
            <person name="Ramirez L."/>
            <person name="Alfaro M."/>
            <person name="Sun H."/>
            <person name="Tritt A."/>
            <person name="Yoshinaga Y."/>
            <person name="Zwiers L.-H.L."/>
            <person name="Turgeon B.G."/>
            <person name="Goodwin S.B."/>
            <person name="Spatafora J.W."/>
            <person name="Crous P.W."/>
            <person name="Grigoriev I.V."/>
        </authorList>
    </citation>
    <scope>NUCLEOTIDE SEQUENCE [LARGE SCALE GENOMIC DNA]</scope>
    <source>
        <strain evidence="2 3">CBS 611.86</strain>
    </source>
</reference>
<evidence type="ECO:0000313" key="3">
    <source>
        <dbReference type="Proteomes" id="UP000481861"/>
    </source>
</evidence>
<accession>A0A7C8I7I3</accession>
<feature type="compositionally biased region" description="Basic residues" evidence="1">
    <location>
        <begin position="18"/>
        <end position="36"/>
    </location>
</feature>
<organism evidence="2 3">
    <name type="scientific">Massariosphaeria phaeospora</name>
    <dbReference type="NCBI Taxonomy" id="100035"/>
    <lineage>
        <taxon>Eukaryota</taxon>
        <taxon>Fungi</taxon>
        <taxon>Dikarya</taxon>
        <taxon>Ascomycota</taxon>
        <taxon>Pezizomycotina</taxon>
        <taxon>Dothideomycetes</taxon>
        <taxon>Pleosporomycetidae</taxon>
        <taxon>Pleosporales</taxon>
        <taxon>Pleosporales incertae sedis</taxon>
        <taxon>Massariosphaeria</taxon>
    </lineage>
</organism>
<feature type="compositionally biased region" description="Basic and acidic residues" evidence="1">
    <location>
        <begin position="7"/>
        <end position="17"/>
    </location>
</feature>
<protein>
    <submittedName>
        <fullName evidence="2">Uncharacterized protein</fullName>
    </submittedName>
</protein>
<feature type="region of interest" description="Disordered" evidence="1">
    <location>
        <begin position="1"/>
        <end position="47"/>
    </location>
</feature>
<evidence type="ECO:0000256" key="1">
    <source>
        <dbReference type="SAM" id="MobiDB-lite"/>
    </source>
</evidence>
<dbReference type="EMBL" id="JAADJZ010000009">
    <property type="protein sequence ID" value="KAF2872637.1"/>
    <property type="molecule type" value="Genomic_DNA"/>
</dbReference>
<proteinExistence type="predicted"/>